<evidence type="ECO:0000313" key="1">
    <source>
        <dbReference type="EMBL" id="MEW9492038.1"/>
    </source>
</evidence>
<accession>A0ACC6TQE9</accession>
<evidence type="ECO:0000313" key="2">
    <source>
        <dbReference type="Proteomes" id="UP000053480"/>
    </source>
</evidence>
<proteinExistence type="predicted"/>
<reference evidence="1" key="1">
    <citation type="submission" date="2024-07" db="EMBL/GenBank/DDBJ databases">
        <title>Metagenome and Metagenome-Assembled Genomes of Archaea from a hot spring from the geothermal field of Los Azufres, Mexico.</title>
        <authorList>
            <person name="Marin-Paredes R."/>
            <person name="Martinez-Romero E."/>
            <person name="Servin-Garciduenas L.E."/>
        </authorList>
    </citation>
    <scope>NUCLEOTIDE SEQUENCE</scope>
    <source>
        <strain evidence="1">AZ1-454</strain>
    </source>
</reference>
<protein>
    <submittedName>
        <fullName evidence="1">TOBE domain-containing protein</fullName>
    </submittedName>
</protein>
<dbReference type="Proteomes" id="UP000053480">
    <property type="component" value="Unassembled WGS sequence"/>
</dbReference>
<name>A0ACC6TQE9_9CREN</name>
<sequence>MNFLPGEVVGEKGVEIGFRPEWSKIGGELKGTVESVEVLGETIYLFCKVGEHKVIIESKEMYDVGDEVTFGITKYRRFKDGVLVDKE</sequence>
<organism evidence="1 2">
    <name type="scientific">Candidatus Aramenus sulfurataquae</name>
    <dbReference type="NCBI Taxonomy" id="1326980"/>
    <lineage>
        <taxon>Archaea</taxon>
        <taxon>Thermoproteota</taxon>
        <taxon>Thermoprotei</taxon>
        <taxon>Sulfolobales</taxon>
        <taxon>Sulfolobaceae</taxon>
        <taxon>Candidatus Aramenus</taxon>
    </lineage>
</organism>
<dbReference type="EMBL" id="JZWS03000010">
    <property type="protein sequence ID" value="MEW9492038.1"/>
    <property type="molecule type" value="Genomic_DNA"/>
</dbReference>
<gene>
    <name evidence="1" type="ORF">TQ35_0007565</name>
</gene>
<comment type="caution">
    <text evidence="1">The sequence shown here is derived from an EMBL/GenBank/DDBJ whole genome shotgun (WGS) entry which is preliminary data.</text>
</comment>